<dbReference type="EMBL" id="LT635764">
    <property type="protein sequence ID" value="SGZ50827.1"/>
    <property type="molecule type" value="Genomic_DNA"/>
</dbReference>
<dbReference type="CDD" id="cd20268">
    <property type="entry name" value="Complex1_LYR_SDHAF1_LYRM8"/>
    <property type="match status" value="1"/>
</dbReference>
<dbReference type="AlphaFoldDB" id="A0A1L0BI79"/>
<evidence type="ECO:0000259" key="6">
    <source>
        <dbReference type="Pfam" id="PF25277"/>
    </source>
</evidence>
<keyword evidence="2" id="KW-0496">Mitochondrion</keyword>
<evidence type="ECO:0000256" key="2">
    <source>
        <dbReference type="ARBA" id="ARBA00023128"/>
    </source>
</evidence>
<evidence type="ECO:0000256" key="1">
    <source>
        <dbReference type="ARBA" id="ARBA00004305"/>
    </source>
</evidence>
<evidence type="ECO:0000259" key="5">
    <source>
        <dbReference type="Pfam" id="PF05347"/>
    </source>
</evidence>
<sequence length="134" mass="14880">MTCSAAECICAKKSTCSCGKKAALKCTCERAAVENAVPKLGSACACGKRAKGKCTCGINDQKCAVRDGETDFTGTLTVKTKPVENQEHWRQYVREEFGKHRKLPKKSFSVIEHLLRVGHRRYEMYLSPAIKDIH</sequence>
<evidence type="ECO:0000313" key="7">
    <source>
        <dbReference type="EMBL" id="SGZ50827.1"/>
    </source>
</evidence>
<dbReference type="PANTHER" id="PTHR40620:SF1">
    <property type="entry name" value="RESISTANCE PROTEIN CRD2, PUTATIVE (AFU_ORTHOLOGUE AFUA_4G04318)-RELATED"/>
    <property type="match status" value="1"/>
</dbReference>
<gene>
    <name evidence="7" type="ORF">SAMEA4029009_CIC11G00000006044</name>
</gene>
<dbReference type="Pfam" id="PF05347">
    <property type="entry name" value="Complex1_LYR"/>
    <property type="match status" value="1"/>
</dbReference>
<dbReference type="InterPro" id="IPR045295">
    <property type="entry name" value="Complex1_LYR_SDHAF1_LYRM8"/>
</dbReference>
<feature type="domain" description="DUF7871" evidence="6">
    <location>
        <begin position="4"/>
        <end position="70"/>
    </location>
</feature>
<proteinExistence type="inferred from homology"/>
<dbReference type="GO" id="GO:0005759">
    <property type="term" value="C:mitochondrial matrix"/>
    <property type="evidence" value="ECO:0007669"/>
    <property type="project" value="UniProtKB-SubCell"/>
</dbReference>
<protein>
    <submittedName>
        <fullName evidence="7">CIC11C00000006044</fullName>
    </submittedName>
</protein>
<dbReference type="Proteomes" id="UP000182259">
    <property type="component" value="Chromosome I"/>
</dbReference>
<evidence type="ECO:0000256" key="4">
    <source>
        <dbReference type="ARBA" id="ARBA00025715"/>
    </source>
</evidence>
<dbReference type="InterPro" id="IPR008011">
    <property type="entry name" value="Complex1_LYR_dom"/>
</dbReference>
<evidence type="ECO:0000256" key="3">
    <source>
        <dbReference type="ARBA" id="ARBA00023186"/>
    </source>
</evidence>
<evidence type="ECO:0000313" key="8">
    <source>
        <dbReference type="Proteomes" id="UP000182259"/>
    </source>
</evidence>
<dbReference type="InterPro" id="IPR057193">
    <property type="entry name" value="DUF7871"/>
</dbReference>
<name>A0A1L0BI79_9ASCO</name>
<dbReference type="GO" id="GO:0034553">
    <property type="term" value="P:mitochondrial respiratory chain complex II assembly"/>
    <property type="evidence" value="ECO:0007669"/>
    <property type="project" value="InterPro"/>
</dbReference>
<dbReference type="PANTHER" id="PTHR40620">
    <property type="entry name" value="RESISTANCE PROTEIN CRD2, PUTATIVE (AFU_ORTHOLOGUE AFUA_4G04318)-RELATED"/>
    <property type="match status" value="1"/>
</dbReference>
<comment type="subcellular location">
    <subcellularLocation>
        <location evidence="1">Mitochondrion matrix</location>
    </subcellularLocation>
</comment>
<reference evidence="7 8" key="1">
    <citation type="submission" date="2016-10" db="EMBL/GenBank/DDBJ databases">
        <authorList>
            <person name="de Groot N.N."/>
        </authorList>
    </citation>
    <scope>NUCLEOTIDE SEQUENCE [LARGE SCALE GENOMIC DNA]</scope>
    <source>
        <strain evidence="7 8">PYCC 4715</strain>
    </source>
</reference>
<organism evidence="7 8">
    <name type="scientific">Sungouiella intermedia</name>
    <dbReference type="NCBI Taxonomy" id="45354"/>
    <lineage>
        <taxon>Eukaryota</taxon>
        <taxon>Fungi</taxon>
        <taxon>Dikarya</taxon>
        <taxon>Ascomycota</taxon>
        <taxon>Saccharomycotina</taxon>
        <taxon>Pichiomycetes</taxon>
        <taxon>Metschnikowiaceae</taxon>
        <taxon>Sungouiella</taxon>
    </lineage>
</organism>
<keyword evidence="3" id="KW-0143">Chaperone</keyword>
<dbReference type="Pfam" id="PF25277">
    <property type="entry name" value="DUF7871"/>
    <property type="match status" value="1"/>
</dbReference>
<feature type="domain" description="Complex 1 LYR protein" evidence="5">
    <location>
        <begin position="78"/>
        <end position="124"/>
    </location>
</feature>
<accession>A0A1L0BI79</accession>
<comment type="similarity">
    <text evidence="4">Belongs to the complex I LYR family. SDHAF1 subfamily.</text>
</comment>